<evidence type="ECO:0000313" key="5">
    <source>
        <dbReference type="EMBL" id="OBP77886.1"/>
    </source>
</evidence>
<dbReference type="Proteomes" id="UP000093737">
    <property type="component" value="Unassembled WGS sequence"/>
</dbReference>
<feature type="domain" description="Recombinase zinc beta ribbon" evidence="4">
    <location>
        <begin position="116"/>
        <end position="173"/>
    </location>
</feature>
<dbReference type="EMBL" id="LZTJ01000010">
    <property type="protein sequence ID" value="OBP77886.1"/>
    <property type="molecule type" value="Genomic_DNA"/>
</dbReference>
<evidence type="ECO:0000256" key="2">
    <source>
        <dbReference type="SAM" id="MobiDB-lite"/>
    </source>
</evidence>
<organism evidence="5 8">
    <name type="scientific">Rhizobium loti</name>
    <name type="common">Mesorhizobium loti</name>
    <dbReference type="NCBI Taxonomy" id="381"/>
    <lineage>
        <taxon>Bacteria</taxon>
        <taxon>Pseudomonadati</taxon>
        <taxon>Pseudomonadota</taxon>
        <taxon>Alphaproteobacteria</taxon>
        <taxon>Hyphomicrobiales</taxon>
        <taxon>Phyllobacteriaceae</taxon>
        <taxon>Mesorhizobium</taxon>
    </lineage>
</organism>
<feature type="compositionally biased region" description="Basic residues" evidence="2">
    <location>
        <begin position="403"/>
        <end position="420"/>
    </location>
</feature>
<accession>A0A1A5IFZ1</accession>
<dbReference type="EMBL" id="LYTK01000006">
    <property type="protein sequence ID" value="OBQ69841.1"/>
    <property type="molecule type" value="Genomic_DNA"/>
</dbReference>
<evidence type="ECO:0000313" key="6">
    <source>
        <dbReference type="EMBL" id="OBQ69841.1"/>
    </source>
</evidence>
<reference evidence="8" key="2">
    <citation type="submission" date="2016-06" db="EMBL/GenBank/DDBJ databases">
        <title>NZP2037 Pacbio-Illumina hybrid assembly.</title>
        <authorList>
            <person name="Ramsay J.P."/>
        </authorList>
    </citation>
    <scope>NUCLEOTIDE SEQUENCE [LARGE SCALE GENOMIC DNA]</scope>
    <source>
        <strain evidence="8">R7ANS::ICEMlSym2042</strain>
    </source>
</reference>
<dbReference type="Gene3D" id="3.90.1750.20">
    <property type="entry name" value="Putative Large Serine Recombinase, Chain B, Domain 2"/>
    <property type="match status" value="1"/>
</dbReference>
<evidence type="ECO:0000259" key="4">
    <source>
        <dbReference type="Pfam" id="PF13408"/>
    </source>
</evidence>
<gene>
    <name evidence="6" type="ORF">A8145_29040</name>
    <name evidence="5" type="ORF">BAE39_30925</name>
</gene>
<feature type="domain" description="Recombinase" evidence="3">
    <location>
        <begin position="20"/>
        <end position="93"/>
    </location>
</feature>
<dbReference type="Proteomes" id="UP000093748">
    <property type="component" value="Unassembled WGS sequence"/>
</dbReference>
<dbReference type="InterPro" id="IPR050639">
    <property type="entry name" value="SSR_resolvase"/>
</dbReference>
<dbReference type="GO" id="GO:0000150">
    <property type="term" value="F:DNA strand exchange activity"/>
    <property type="evidence" value="ECO:0007669"/>
    <property type="project" value="InterPro"/>
</dbReference>
<dbReference type="InterPro" id="IPR038109">
    <property type="entry name" value="DNA_bind_recomb_sf"/>
</dbReference>
<proteinExistence type="predicted"/>
<reference evidence="6 7" key="1">
    <citation type="submission" date="2016-05" db="EMBL/GenBank/DDBJ databases">
        <authorList>
            <person name="Ramsay J.P."/>
        </authorList>
    </citation>
    <scope>NUCLEOTIDE SEQUENCE [LARGE SCALE GENOMIC DNA]</scope>
    <source>
        <strain evidence="6 7">NZP2042</strain>
    </source>
</reference>
<evidence type="ECO:0000259" key="3">
    <source>
        <dbReference type="Pfam" id="PF07508"/>
    </source>
</evidence>
<dbReference type="PANTHER" id="PTHR30461">
    <property type="entry name" value="DNA-INVERTASE FROM LAMBDOID PROPHAGE"/>
    <property type="match status" value="1"/>
</dbReference>
<dbReference type="Pfam" id="PF07508">
    <property type="entry name" value="Recombinase"/>
    <property type="match status" value="1"/>
</dbReference>
<dbReference type="RefSeq" id="WP_065005215.1">
    <property type="nucleotide sequence ID" value="NZ_CP033334.1"/>
</dbReference>
<evidence type="ECO:0000313" key="8">
    <source>
        <dbReference type="Proteomes" id="UP000093748"/>
    </source>
</evidence>
<evidence type="ECO:0000256" key="1">
    <source>
        <dbReference type="SAM" id="Coils"/>
    </source>
</evidence>
<dbReference type="GO" id="GO:0003677">
    <property type="term" value="F:DNA binding"/>
    <property type="evidence" value="ECO:0007669"/>
    <property type="project" value="InterPro"/>
</dbReference>
<feature type="coiled-coil region" evidence="1">
    <location>
        <begin position="183"/>
        <end position="257"/>
    </location>
</feature>
<protein>
    <submittedName>
        <fullName evidence="5">Uncharacterized protein</fullName>
    </submittedName>
</protein>
<name>A0A1A5IFZ1_RHILI</name>
<reference evidence="5" key="3">
    <citation type="submission" date="2016-06" db="EMBL/GenBank/DDBJ databases">
        <authorList>
            <person name="Kjaerup R.B."/>
            <person name="Dalgaard T.S."/>
            <person name="Juul-Madsen H.R."/>
        </authorList>
    </citation>
    <scope>NUCLEOTIDE SEQUENCE</scope>
    <source>
        <strain evidence="5">R7ANS::ICEMlSym2042</strain>
    </source>
</reference>
<dbReference type="InterPro" id="IPR025827">
    <property type="entry name" value="Zn_ribbon_recom_dom"/>
</dbReference>
<dbReference type="PANTHER" id="PTHR30461:SF23">
    <property type="entry name" value="DNA RECOMBINASE-RELATED"/>
    <property type="match status" value="1"/>
</dbReference>
<feature type="region of interest" description="Disordered" evidence="2">
    <location>
        <begin position="396"/>
        <end position="465"/>
    </location>
</feature>
<sequence length="465" mass="52071">MRKFPLSLGGHHELRWSEASYHAVHSVPANPVYAGAYVYGKNRRETVLDETGVRRKRIRKLPMDEWQVLIKAHHPGYIDWPTFEANQQRMATNTRPRLHAEAGGGSGGAVREGGALLQGIARCGHCGRRLRTHYRGRTATPGYHCAGKVIAEGRGVYCLNVGGVQIDEAVVAAFLEALEPARLATTLAAAERLENDREAALKQWRLDVERAQFAVDRAERRYRAVDPDNRLVARTLEQQWEEALRALEAAKAELVRREAERPRRLSATEREKLLSLGADLASVWHAPTTTARDRKELLRTLIEEATLHVDRDKAAAQLALRWKGGALSHLTVALPRSRPATVCTDEDTLALVRRLVPHYPDAVIAGILNRQGRRTVYGHRFDANRVGKAPLLEDPCLQGQGTGRRRRHCHRPSGCRRARRGALDASPPYQRRPHLGRTGDTRRAMAHSPDHGPQGPLPRHAQRRL</sequence>
<dbReference type="AlphaFoldDB" id="A0A1A5IFZ1"/>
<dbReference type="Pfam" id="PF13408">
    <property type="entry name" value="Zn_ribbon_recom"/>
    <property type="match status" value="1"/>
</dbReference>
<keyword evidence="1" id="KW-0175">Coiled coil</keyword>
<comment type="caution">
    <text evidence="5">The sequence shown here is derived from an EMBL/GenBank/DDBJ whole genome shotgun (WGS) entry which is preliminary data.</text>
</comment>
<evidence type="ECO:0000313" key="7">
    <source>
        <dbReference type="Proteomes" id="UP000093737"/>
    </source>
</evidence>
<dbReference type="InterPro" id="IPR011109">
    <property type="entry name" value="DNA_bind_recombinase_dom"/>
</dbReference>